<evidence type="ECO:0000256" key="5">
    <source>
        <dbReference type="ARBA" id="ARBA00023004"/>
    </source>
</evidence>
<dbReference type="InterPro" id="IPR023635">
    <property type="entry name" value="Peptide_deformylase"/>
</dbReference>
<keyword evidence="2 6" id="KW-0479">Metal-binding</keyword>
<comment type="function">
    <text evidence="6">Removes the formyl group from the N-terminal Met of newly synthesized proteins. Requires at least a dipeptide for an efficient rate of reaction. N-terminal L-methionine is a prerequisite for activity but the enzyme has broad specificity at other positions.</text>
</comment>
<accession>A0A356LEL5</accession>
<dbReference type="EC" id="3.5.1.88" evidence="6"/>
<dbReference type="PANTHER" id="PTHR10458:SF22">
    <property type="entry name" value="PEPTIDE DEFORMYLASE"/>
    <property type="match status" value="1"/>
</dbReference>
<dbReference type="InterPro" id="IPR036821">
    <property type="entry name" value="Peptide_deformylase_sf"/>
</dbReference>
<dbReference type="PIRSF" id="PIRSF004749">
    <property type="entry name" value="Pep_def"/>
    <property type="match status" value="1"/>
</dbReference>
<evidence type="ECO:0000313" key="7">
    <source>
        <dbReference type="EMBL" id="HBP29259.1"/>
    </source>
</evidence>
<evidence type="ECO:0000256" key="4">
    <source>
        <dbReference type="ARBA" id="ARBA00022917"/>
    </source>
</evidence>
<dbReference type="FunFam" id="3.90.45.10:FF:000001">
    <property type="entry name" value="Peptide deformylase"/>
    <property type="match status" value="1"/>
</dbReference>
<dbReference type="AlphaFoldDB" id="A0A356LEL5"/>
<keyword evidence="4 6" id="KW-0648">Protein biosynthesis</keyword>
<feature type="binding site" evidence="6">
    <location>
        <position position="92"/>
    </location>
    <ligand>
        <name>Fe cation</name>
        <dbReference type="ChEBI" id="CHEBI:24875"/>
    </ligand>
</feature>
<dbReference type="PRINTS" id="PR01576">
    <property type="entry name" value="PDEFORMYLASE"/>
</dbReference>
<evidence type="ECO:0000256" key="3">
    <source>
        <dbReference type="ARBA" id="ARBA00022801"/>
    </source>
</evidence>
<name>A0A356LEL5_9BURK</name>
<keyword evidence="3 6" id="KW-0378">Hydrolase</keyword>
<comment type="similarity">
    <text evidence="1 6">Belongs to the polypeptide deformylase family.</text>
</comment>
<comment type="catalytic activity">
    <reaction evidence="6">
        <text>N-terminal N-formyl-L-methionyl-[peptide] + H2O = N-terminal L-methionyl-[peptide] + formate</text>
        <dbReference type="Rhea" id="RHEA:24420"/>
        <dbReference type="Rhea" id="RHEA-COMP:10639"/>
        <dbReference type="Rhea" id="RHEA-COMP:10640"/>
        <dbReference type="ChEBI" id="CHEBI:15377"/>
        <dbReference type="ChEBI" id="CHEBI:15740"/>
        <dbReference type="ChEBI" id="CHEBI:49298"/>
        <dbReference type="ChEBI" id="CHEBI:64731"/>
        <dbReference type="EC" id="3.5.1.88"/>
    </reaction>
</comment>
<feature type="binding site" evidence="6">
    <location>
        <position position="134"/>
    </location>
    <ligand>
        <name>Fe cation</name>
        <dbReference type="ChEBI" id="CHEBI:24875"/>
    </ligand>
</feature>
<dbReference type="CDD" id="cd00487">
    <property type="entry name" value="Pep_deformylase"/>
    <property type="match status" value="1"/>
</dbReference>
<evidence type="ECO:0000256" key="1">
    <source>
        <dbReference type="ARBA" id="ARBA00010759"/>
    </source>
</evidence>
<dbReference type="GO" id="GO:0046872">
    <property type="term" value="F:metal ion binding"/>
    <property type="evidence" value="ECO:0007669"/>
    <property type="project" value="UniProtKB-KW"/>
</dbReference>
<feature type="binding site" evidence="6">
    <location>
        <position position="138"/>
    </location>
    <ligand>
        <name>Fe cation</name>
        <dbReference type="ChEBI" id="CHEBI:24875"/>
    </ligand>
</feature>
<reference evidence="7 8" key="1">
    <citation type="journal article" date="2018" name="Nat. Biotechnol.">
        <title>A standardized bacterial taxonomy based on genome phylogeny substantially revises the tree of life.</title>
        <authorList>
            <person name="Parks D.H."/>
            <person name="Chuvochina M."/>
            <person name="Waite D.W."/>
            <person name="Rinke C."/>
            <person name="Skarshewski A."/>
            <person name="Chaumeil P.A."/>
            <person name="Hugenholtz P."/>
        </authorList>
    </citation>
    <scope>NUCLEOTIDE SEQUENCE [LARGE SCALE GENOMIC DNA]</scope>
    <source>
        <strain evidence="7">UBA10707</strain>
    </source>
</reference>
<dbReference type="SUPFAM" id="SSF56420">
    <property type="entry name" value="Peptide deformylase"/>
    <property type="match status" value="1"/>
</dbReference>
<dbReference type="GO" id="GO:0042586">
    <property type="term" value="F:peptide deformylase activity"/>
    <property type="evidence" value="ECO:0007669"/>
    <property type="project" value="UniProtKB-UniRule"/>
</dbReference>
<comment type="caution">
    <text evidence="7">The sequence shown here is derived from an EMBL/GenBank/DDBJ whole genome shotgun (WGS) entry which is preliminary data.</text>
</comment>
<proteinExistence type="inferred from homology"/>
<dbReference type="Pfam" id="PF01327">
    <property type="entry name" value="Pep_deformylase"/>
    <property type="match status" value="1"/>
</dbReference>
<sequence length="170" mass="19032">MALLPILQFPDPRLHTVAKPVAQVDDRIRQLVRDMAETMYAAPGVGLAATQVNVHERVVVIDVSEEGDDLLALINPEIIWKSDDKQVYEEGCLSVPGVYDKVERSASIRVRALNEQGETFEFDAEGLLAVCVQHELDHLLGKVFVEYLSPLKQSRIKTRLKKQAKEQAEA</sequence>
<dbReference type="EMBL" id="DOEK01000018">
    <property type="protein sequence ID" value="HBP29259.1"/>
    <property type="molecule type" value="Genomic_DNA"/>
</dbReference>
<dbReference type="Gene3D" id="3.90.45.10">
    <property type="entry name" value="Peptide deformylase"/>
    <property type="match status" value="1"/>
</dbReference>
<evidence type="ECO:0000313" key="8">
    <source>
        <dbReference type="Proteomes" id="UP000264036"/>
    </source>
</evidence>
<keyword evidence="5 6" id="KW-0408">Iron</keyword>
<dbReference type="GO" id="GO:0006412">
    <property type="term" value="P:translation"/>
    <property type="evidence" value="ECO:0007669"/>
    <property type="project" value="UniProtKB-UniRule"/>
</dbReference>
<dbReference type="NCBIfam" id="TIGR00079">
    <property type="entry name" value="pept_deformyl"/>
    <property type="match status" value="1"/>
</dbReference>
<feature type="active site" evidence="6">
    <location>
        <position position="135"/>
    </location>
</feature>
<dbReference type="Proteomes" id="UP000264036">
    <property type="component" value="Unassembled WGS sequence"/>
</dbReference>
<comment type="cofactor">
    <cofactor evidence="6">
        <name>Fe(2+)</name>
        <dbReference type="ChEBI" id="CHEBI:29033"/>
    </cofactor>
    <text evidence="6">Binds 1 Fe(2+) ion.</text>
</comment>
<protein>
    <recommendedName>
        <fullName evidence="6">Peptide deformylase</fullName>
        <shortName evidence="6">PDF</shortName>
        <ecNumber evidence="6">3.5.1.88</ecNumber>
    </recommendedName>
    <alternativeName>
        <fullName evidence="6">Polypeptide deformylase</fullName>
    </alternativeName>
</protein>
<organism evidence="7 8">
    <name type="scientific">Advenella kashmirensis</name>
    <dbReference type="NCBI Taxonomy" id="310575"/>
    <lineage>
        <taxon>Bacteria</taxon>
        <taxon>Pseudomonadati</taxon>
        <taxon>Pseudomonadota</taxon>
        <taxon>Betaproteobacteria</taxon>
        <taxon>Burkholderiales</taxon>
        <taxon>Alcaligenaceae</taxon>
    </lineage>
</organism>
<evidence type="ECO:0000256" key="6">
    <source>
        <dbReference type="HAMAP-Rule" id="MF_00163"/>
    </source>
</evidence>
<gene>
    <name evidence="6" type="primary">def</name>
    <name evidence="7" type="ORF">DD666_07570</name>
</gene>
<evidence type="ECO:0000256" key="2">
    <source>
        <dbReference type="ARBA" id="ARBA00022723"/>
    </source>
</evidence>
<dbReference type="NCBIfam" id="NF001159">
    <property type="entry name" value="PRK00150.1-3"/>
    <property type="match status" value="1"/>
</dbReference>
<dbReference type="PANTHER" id="PTHR10458">
    <property type="entry name" value="PEPTIDE DEFORMYLASE"/>
    <property type="match status" value="1"/>
</dbReference>
<dbReference type="HAMAP" id="MF_00163">
    <property type="entry name" value="Pep_deformylase"/>
    <property type="match status" value="1"/>
</dbReference>